<evidence type="ECO:0000313" key="7">
    <source>
        <dbReference type="EMBL" id="KIW04794.1"/>
    </source>
</evidence>
<feature type="transmembrane region" description="Helical" evidence="6">
    <location>
        <begin position="119"/>
        <end position="140"/>
    </location>
</feature>
<name>A0A0D2B091_9PEZI</name>
<evidence type="ECO:0000256" key="5">
    <source>
        <dbReference type="SAM" id="MobiDB-lite"/>
    </source>
</evidence>
<evidence type="ECO:0008006" key="9">
    <source>
        <dbReference type="Google" id="ProtNLM"/>
    </source>
</evidence>
<sequence>MSTLQDFETFDTADLASNGFPTLANMAVFDVYKHAAAANQNLPPHSSHPNFGHLTLLVFQAVLEVVFVALPGFIVARQGMFDAEAQKFAANLNVQLFTPCLIFYKLASQLRREDLPGLALIPVIFVVQTIVSYLCARGVSWFCGFKKRPRNFVIAMAVFGNSNSLPISLVTSLAFTIKGLHWSKEPHDNDASVSSRGITYLVLFQQLGQLLRWSWGYRVLLAPPEMYKEEDELEREHRYARLEGGRYRDDVDGDEDSVNNTRLIDYSDDEEITPDASMHNLSKSSMSALNTPFESGAATPMNRKTYASSVSTCSTCEGEHSRLDLNAHANTFSTVSANGVLEDHDNLPDGRTTPTRPHKSHHHWPALIETESVEDGDSSFKASCKKALRKCRKQTAKMTSKVSDVSSEAFSLLPRPLQRFLRNLGVAVWENLNPPLVAMIAALPVVLIPQLKHLLFEVEFFEHSLTRAIKQSGDVAVPLIIVVLGANLARNTLPKEEGTPSDEDPKFERKLLIASLVARMLLPMLVMAPILTLTAKFLPVNILGDPIFIIVCYLLAGAPSALQLAQICQINNVYMGTMTRLLFHSYVIWILPSTLVLVMLALETLEWANA</sequence>
<evidence type="ECO:0000313" key="8">
    <source>
        <dbReference type="Proteomes" id="UP000053259"/>
    </source>
</evidence>
<dbReference type="InParanoid" id="A0A0D2B091"/>
<feature type="transmembrane region" description="Helical" evidence="6">
    <location>
        <begin position="88"/>
        <end position="107"/>
    </location>
</feature>
<dbReference type="EMBL" id="KN847539">
    <property type="protein sequence ID" value="KIW04794.1"/>
    <property type="molecule type" value="Genomic_DNA"/>
</dbReference>
<protein>
    <recommendedName>
        <fullName evidence="9">Transporter</fullName>
    </recommendedName>
</protein>
<feature type="transmembrane region" description="Helical" evidence="6">
    <location>
        <begin position="152"/>
        <end position="177"/>
    </location>
</feature>
<evidence type="ECO:0000256" key="3">
    <source>
        <dbReference type="ARBA" id="ARBA00022989"/>
    </source>
</evidence>
<dbReference type="OrthoDB" id="10267235at2759"/>
<dbReference type="GO" id="GO:0016020">
    <property type="term" value="C:membrane"/>
    <property type="evidence" value="ECO:0007669"/>
    <property type="project" value="UniProtKB-SubCell"/>
</dbReference>
<dbReference type="InterPro" id="IPR004776">
    <property type="entry name" value="Mem_transp_PIN-like"/>
</dbReference>
<dbReference type="FunCoup" id="A0A0D2B091">
    <property type="interactions" value="268"/>
</dbReference>
<dbReference type="GO" id="GO:0005783">
    <property type="term" value="C:endoplasmic reticulum"/>
    <property type="evidence" value="ECO:0007669"/>
    <property type="project" value="TreeGrafter"/>
</dbReference>
<proteinExistence type="predicted"/>
<reference evidence="7 8" key="1">
    <citation type="submission" date="2015-01" db="EMBL/GenBank/DDBJ databases">
        <title>The Genome Sequence of Ochroconis gallopava CBS43764.</title>
        <authorList>
            <consortium name="The Broad Institute Genomics Platform"/>
            <person name="Cuomo C."/>
            <person name="de Hoog S."/>
            <person name="Gorbushina A."/>
            <person name="Stielow B."/>
            <person name="Teixiera M."/>
            <person name="Abouelleil A."/>
            <person name="Chapman S.B."/>
            <person name="Priest M."/>
            <person name="Young S.K."/>
            <person name="Wortman J."/>
            <person name="Nusbaum C."/>
            <person name="Birren B."/>
        </authorList>
    </citation>
    <scope>NUCLEOTIDE SEQUENCE [LARGE SCALE GENOMIC DNA]</scope>
    <source>
        <strain evidence="7 8">CBS 43764</strain>
    </source>
</reference>
<dbReference type="RefSeq" id="XP_016214663.1">
    <property type="nucleotide sequence ID" value="XM_016357259.1"/>
</dbReference>
<comment type="subcellular location">
    <subcellularLocation>
        <location evidence="1">Membrane</location>
        <topology evidence="1">Multi-pass membrane protein</topology>
    </subcellularLocation>
</comment>
<dbReference type="Pfam" id="PF03547">
    <property type="entry name" value="Mem_trans"/>
    <property type="match status" value="1"/>
</dbReference>
<feature type="transmembrane region" description="Helical" evidence="6">
    <location>
        <begin position="51"/>
        <end position="76"/>
    </location>
</feature>
<evidence type="ECO:0000256" key="1">
    <source>
        <dbReference type="ARBA" id="ARBA00004141"/>
    </source>
</evidence>
<keyword evidence="2 6" id="KW-0812">Transmembrane</keyword>
<keyword evidence="4 6" id="KW-0472">Membrane</keyword>
<organism evidence="7 8">
    <name type="scientific">Verruconis gallopava</name>
    <dbReference type="NCBI Taxonomy" id="253628"/>
    <lineage>
        <taxon>Eukaryota</taxon>
        <taxon>Fungi</taxon>
        <taxon>Dikarya</taxon>
        <taxon>Ascomycota</taxon>
        <taxon>Pezizomycotina</taxon>
        <taxon>Dothideomycetes</taxon>
        <taxon>Pleosporomycetidae</taxon>
        <taxon>Venturiales</taxon>
        <taxon>Sympoventuriaceae</taxon>
        <taxon>Verruconis</taxon>
    </lineage>
</organism>
<keyword evidence="3 6" id="KW-1133">Transmembrane helix</keyword>
<dbReference type="HOGENOM" id="CLU_026460_1_0_1"/>
<feature type="transmembrane region" description="Helical" evidence="6">
    <location>
        <begin position="581"/>
        <end position="602"/>
    </location>
</feature>
<gene>
    <name evidence="7" type="ORF">PV09_03981</name>
</gene>
<dbReference type="PANTHER" id="PTHR31794:SF2">
    <property type="entry name" value="AUXIN EFFLUX TRANSPORTER FAMILY PROTEIN (EUROFUNG)"/>
    <property type="match status" value="1"/>
</dbReference>
<evidence type="ECO:0000256" key="2">
    <source>
        <dbReference type="ARBA" id="ARBA00022692"/>
    </source>
</evidence>
<evidence type="ECO:0000256" key="6">
    <source>
        <dbReference type="SAM" id="Phobius"/>
    </source>
</evidence>
<dbReference type="GO" id="GO:0055085">
    <property type="term" value="P:transmembrane transport"/>
    <property type="evidence" value="ECO:0007669"/>
    <property type="project" value="InterPro"/>
</dbReference>
<dbReference type="Proteomes" id="UP000053259">
    <property type="component" value="Unassembled WGS sequence"/>
</dbReference>
<accession>A0A0D2B091</accession>
<dbReference type="GeneID" id="27311954"/>
<feature type="region of interest" description="Disordered" evidence="5">
    <location>
        <begin position="340"/>
        <end position="362"/>
    </location>
</feature>
<dbReference type="AlphaFoldDB" id="A0A0D2B091"/>
<dbReference type="PANTHER" id="PTHR31794">
    <property type="entry name" value="AUXIN EFFLUX TRANSPORTER FAMILY PROTEIN (EUROFUNG)"/>
    <property type="match status" value="1"/>
</dbReference>
<feature type="transmembrane region" description="Helical" evidence="6">
    <location>
        <begin position="511"/>
        <end position="535"/>
    </location>
</feature>
<feature type="transmembrane region" description="Helical" evidence="6">
    <location>
        <begin position="547"/>
        <end position="569"/>
    </location>
</feature>
<dbReference type="STRING" id="253628.A0A0D2B091"/>
<dbReference type="VEuPathDB" id="FungiDB:PV09_03981"/>
<keyword evidence="8" id="KW-1185">Reference proteome</keyword>
<evidence type="ECO:0000256" key="4">
    <source>
        <dbReference type="ARBA" id="ARBA00023136"/>
    </source>
</evidence>